<keyword evidence="3" id="KW-1185">Reference proteome</keyword>
<dbReference type="Pfam" id="PF10026">
    <property type="entry name" value="DUF2268"/>
    <property type="match status" value="1"/>
</dbReference>
<name>A0A3B7MHM8_9BACT</name>
<evidence type="ECO:0000313" key="3">
    <source>
        <dbReference type="Proteomes" id="UP000263900"/>
    </source>
</evidence>
<evidence type="ECO:0000259" key="1">
    <source>
        <dbReference type="Pfam" id="PF10026"/>
    </source>
</evidence>
<feature type="domain" description="DUF2268" evidence="1">
    <location>
        <begin position="304"/>
        <end position="416"/>
    </location>
</feature>
<evidence type="ECO:0000313" key="2">
    <source>
        <dbReference type="EMBL" id="AXY73718.1"/>
    </source>
</evidence>
<organism evidence="2 3">
    <name type="scientific">Paraflavitalea soli</name>
    <dbReference type="NCBI Taxonomy" id="2315862"/>
    <lineage>
        <taxon>Bacteria</taxon>
        <taxon>Pseudomonadati</taxon>
        <taxon>Bacteroidota</taxon>
        <taxon>Chitinophagia</taxon>
        <taxon>Chitinophagales</taxon>
        <taxon>Chitinophagaceae</taxon>
        <taxon>Paraflavitalea</taxon>
    </lineage>
</organism>
<dbReference type="AlphaFoldDB" id="A0A3B7MHM8"/>
<accession>A0A3B7MHM8</accession>
<proteinExistence type="predicted"/>
<protein>
    <recommendedName>
        <fullName evidence="1">DUF2268 domain-containing protein</fullName>
    </recommendedName>
</protein>
<dbReference type="Proteomes" id="UP000263900">
    <property type="component" value="Chromosome"/>
</dbReference>
<dbReference type="KEGG" id="pseg:D3H65_06880"/>
<dbReference type="EMBL" id="CP032157">
    <property type="protein sequence ID" value="AXY73718.1"/>
    <property type="molecule type" value="Genomic_DNA"/>
</dbReference>
<dbReference type="InterPro" id="IPR018728">
    <property type="entry name" value="DUF2268"/>
</dbReference>
<sequence>MPDSIGTKITPVVFIKQVQYRILSWAQLVRPAVLFYFRWVKLYVTMKKLLLICCLLQVQVVLAQSTTYNYKDLLYYQHALYLRTPSVYLNAAGARAQAGDTAAAIGFIREAIALHLYDTNAVCTDNKLKFITQTRYWAPLRKSILANRAGLGDPNQMQVVTSDIASFWKVFDQAHKPGADKLIMDEYIMKGSQGLRTLFEVRMKTQVSRIVETIRTHKTYFESIRPVTLQLHRLAPRMIEAARKLKALYPAAIFPPTTFSIGVFGALGTPDGYSGQLIGAEFLCDSNTVNKAALSDRERMGLTDTSTLFSVLIHELIHVEQQTAASNTLLAQSVNEGAADLITWLLLGYHLNNQQHAYGNAHEAALWTRFKQQMNGEDVSEWLYNSRTAPPGIPGDLGYYMGYKICEAYYNKASDKKQAVKDMLTIADFGRFLEQSGYGPEGRQ</sequence>
<dbReference type="OrthoDB" id="6402335at2"/>
<gene>
    <name evidence="2" type="ORF">D3H65_06880</name>
</gene>
<reference evidence="2 3" key="1">
    <citation type="submission" date="2018-09" db="EMBL/GenBank/DDBJ databases">
        <title>Genome sequencing of strain 6GH32-13.</title>
        <authorList>
            <person name="Weon H.-Y."/>
            <person name="Heo J."/>
            <person name="Kwon S.-W."/>
        </authorList>
    </citation>
    <scope>NUCLEOTIDE SEQUENCE [LARGE SCALE GENOMIC DNA]</scope>
    <source>
        <strain evidence="2 3">5GH32-13</strain>
    </source>
</reference>